<dbReference type="GO" id="GO:0005886">
    <property type="term" value="C:plasma membrane"/>
    <property type="evidence" value="ECO:0007669"/>
    <property type="project" value="TreeGrafter"/>
</dbReference>
<gene>
    <name evidence="7" type="ORF">DB30_03264</name>
</gene>
<dbReference type="Pfam" id="PF00550">
    <property type="entry name" value="PP-binding"/>
    <property type="match status" value="1"/>
</dbReference>
<dbReference type="GO" id="GO:0004315">
    <property type="term" value="F:3-oxoacyl-[acyl-carrier-protein] synthase activity"/>
    <property type="evidence" value="ECO:0007669"/>
    <property type="project" value="InterPro"/>
</dbReference>
<feature type="compositionally biased region" description="Low complexity" evidence="4">
    <location>
        <begin position="251"/>
        <end position="264"/>
    </location>
</feature>
<dbReference type="GO" id="GO:0071770">
    <property type="term" value="P:DIM/DIP cell wall layer assembly"/>
    <property type="evidence" value="ECO:0007669"/>
    <property type="project" value="TreeGrafter"/>
</dbReference>
<evidence type="ECO:0000259" key="5">
    <source>
        <dbReference type="PROSITE" id="PS50075"/>
    </source>
</evidence>
<evidence type="ECO:0000313" key="8">
    <source>
        <dbReference type="Proteomes" id="UP000031599"/>
    </source>
</evidence>
<dbReference type="PROSITE" id="PS52004">
    <property type="entry name" value="KS3_2"/>
    <property type="match status" value="1"/>
</dbReference>
<dbReference type="Pfam" id="PF02801">
    <property type="entry name" value="Ketoacyl-synt_C"/>
    <property type="match status" value="1"/>
</dbReference>
<evidence type="ECO:0000313" key="7">
    <source>
        <dbReference type="EMBL" id="KIG11581.1"/>
    </source>
</evidence>
<dbReference type="SMART" id="SM00823">
    <property type="entry name" value="PKS_PP"/>
    <property type="match status" value="1"/>
</dbReference>
<feature type="region of interest" description="Disordered" evidence="4">
    <location>
        <begin position="250"/>
        <end position="295"/>
    </location>
</feature>
<dbReference type="PANTHER" id="PTHR43775">
    <property type="entry name" value="FATTY ACID SYNTHASE"/>
    <property type="match status" value="1"/>
</dbReference>
<dbReference type="InterPro" id="IPR036291">
    <property type="entry name" value="NAD(P)-bd_dom_sf"/>
</dbReference>
<organism evidence="7 8">
    <name type="scientific">Enhygromyxa salina</name>
    <dbReference type="NCBI Taxonomy" id="215803"/>
    <lineage>
        <taxon>Bacteria</taxon>
        <taxon>Pseudomonadati</taxon>
        <taxon>Myxococcota</taxon>
        <taxon>Polyangia</taxon>
        <taxon>Nannocystales</taxon>
        <taxon>Nannocystaceae</taxon>
        <taxon>Enhygromyxa</taxon>
    </lineage>
</organism>
<accession>A0A0C2CK22</accession>
<dbReference type="Gene3D" id="1.10.1200.10">
    <property type="entry name" value="ACP-like"/>
    <property type="match status" value="1"/>
</dbReference>
<dbReference type="PROSITE" id="PS00606">
    <property type="entry name" value="KS3_1"/>
    <property type="match status" value="1"/>
</dbReference>
<dbReference type="InterPro" id="IPR018201">
    <property type="entry name" value="Ketoacyl_synth_AS"/>
</dbReference>
<dbReference type="PROSITE" id="PS50075">
    <property type="entry name" value="CARRIER"/>
    <property type="match status" value="1"/>
</dbReference>
<dbReference type="Pfam" id="PF00109">
    <property type="entry name" value="ketoacyl-synt"/>
    <property type="match status" value="1"/>
</dbReference>
<evidence type="ECO:0000256" key="3">
    <source>
        <dbReference type="ARBA" id="ARBA00022679"/>
    </source>
</evidence>
<sequence length="762" mass="81859">MARVFEPKIAGLQRLVLALEARALTPRWIVLCSSVAAAVPALGVGMSDYAAANTWMDRCAAANDRRHGCRWLSLQWPNWVDVGMGELPREPLARLGIEALRSAEGVALFERALAGELGPVVLPCLSAHELQPAQWLRAEPRAPRANRATREVTPAASTAAVADDGRLAVDLDRAQRWLRGQISAALELPFDQIESDSPFEEFGLDSILMVRLLQGIDSALGMTLDPSLLIEHDSVARLVDHLAAQFPEQLARASGAGSDAGRSDQPAPPPAPAPDRSVGSTARATFATREPPQTRADEPIAIVGMACHFPDAPDLASFWRNLQAGHDAIREVPPGRWSIERFFAPVHEPGKTISRWGGFLDDIERFDPAYFELDEAVAAGLDPLIRQALEVGAETFAHAGYRRAELAGTRTGVYMGARVGDFARRLGGYSKHGIIGVGQNFIAAHLAHFFDLRGPNLVVDSACSSSLVTVHQACQSLRAGEIDLALAGGVDLLLDEQPYLSLSESRALSPEGRCYTFDRRANGFVPGEGCGMVLLARLSDALANGDQILAVIEGSAVNNDGRTMGVTTPNPEAQVEVVHEALRRAGVEASSVSLIEAHGTATLIGDPIELKALTRVFRASTDERGFCGIGSVKTNIGHLASAAGIAGLIKVAACVRERHQAPTLHCEQPNPRSDFEGSPFYVLTRGRPWLPRAGVLRGGVSAFGLGGTNAHVVIAEAPSHHPSRAPLEAPAFRRRWLWPAHDGRREAQATPARRLMQLEFLP</sequence>
<feature type="domain" description="Carrier" evidence="5">
    <location>
        <begin position="169"/>
        <end position="246"/>
    </location>
</feature>
<dbReference type="SMART" id="SM01294">
    <property type="entry name" value="PKS_PP_betabranch"/>
    <property type="match status" value="1"/>
</dbReference>
<dbReference type="PANTHER" id="PTHR43775:SF37">
    <property type="entry name" value="SI:DKEY-61P9.11"/>
    <property type="match status" value="1"/>
</dbReference>
<dbReference type="Gene3D" id="3.40.50.720">
    <property type="entry name" value="NAD(P)-binding Rossmann-like Domain"/>
    <property type="match status" value="1"/>
</dbReference>
<dbReference type="SUPFAM" id="SSF51735">
    <property type="entry name" value="NAD(P)-binding Rossmann-fold domains"/>
    <property type="match status" value="1"/>
</dbReference>
<keyword evidence="1" id="KW-0596">Phosphopantetheine</keyword>
<comment type="caution">
    <text evidence="7">The sequence shown here is derived from an EMBL/GenBank/DDBJ whole genome shotgun (WGS) entry which is preliminary data.</text>
</comment>
<dbReference type="Gene3D" id="3.40.47.10">
    <property type="match status" value="1"/>
</dbReference>
<dbReference type="InterPro" id="IPR020806">
    <property type="entry name" value="PKS_PP-bd"/>
</dbReference>
<name>A0A0C2CK22_9BACT</name>
<dbReference type="SMART" id="SM00825">
    <property type="entry name" value="PKS_KS"/>
    <property type="match status" value="1"/>
</dbReference>
<dbReference type="InterPro" id="IPR006162">
    <property type="entry name" value="Ppantetheine_attach_site"/>
</dbReference>
<dbReference type="InterPro" id="IPR036736">
    <property type="entry name" value="ACP-like_sf"/>
</dbReference>
<dbReference type="GO" id="GO:0031177">
    <property type="term" value="F:phosphopantetheine binding"/>
    <property type="evidence" value="ECO:0007669"/>
    <property type="project" value="InterPro"/>
</dbReference>
<dbReference type="InterPro" id="IPR014031">
    <property type="entry name" value="Ketoacyl_synth_C"/>
</dbReference>
<evidence type="ECO:0000256" key="4">
    <source>
        <dbReference type="SAM" id="MobiDB-lite"/>
    </source>
</evidence>
<dbReference type="EMBL" id="JMCC02000231">
    <property type="protein sequence ID" value="KIG11581.1"/>
    <property type="molecule type" value="Genomic_DNA"/>
</dbReference>
<dbReference type="AlphaFoldDB" id="A0A0C2CK22"/>
<keyword evidence="2" id="KW-0597">Phosphoprotein</keyword>
<dbReference type="SUPFAM" id="SSF53901">
    <property type="entry name" value="Thiolase-like"/>
    <property type="match status" value="1"/>
</dbReference>
<proteinExistence type="predicted"/>
<dbReference type="InterPro" id="IPR050091">
    <property type="entry name" value="PKS_NRPS_Biosynth_Enz"/>
</dbReference>
<dbReference type="InterPro" id="IPR016039">
    <property type="entry name" value="Thiolase-like"/>
</dbReference>
<dbReference type="Pfam" id="PF08659">
    <property type="entry name" value="KR"/>
    <property type="match status" value="1"/>
</dbReference>
<dbReference type="InterPro" id="IPR014030">
    <property type="entry name" value="Ketoacyl_synth_N"/>
</dbReference>
<dbReference type="InterPro" id="IPR009081">
    <property type="entry name" value="PP-bd_ACP"/>
</dbReference>
<feature type="domain" description="Ketosynthase family 3 (KS3)" evidence="6">
    <location>
        <begin position="297"/>
        <end position="716"/>
    </location>
</feature>
<evidence type="ECO:0000256" key="1">
    <source>
        <dbReference type="ARBA" id="ARBA00022450"/>
    </source>
</evidence>
<dbReference type="SUPFAM" id="SSF47336">
    <property type="entry name" value="ACP-like"/>
    <property type="match status" value="1"/>
</dbReference>
<evidence type="ECO:0000256" key="2">
    <source>
        <dbReference type="ARBA" id="ARBA00022553"/>
    </source>
</evidence>
<dbReference type="GO" id="GO:0004312">
    <property type="term" value="F:fatty acid synthase activity"/>
    <property type="evidence" value="ECO:0007669"/>
    <property type="project" value="TreeGrafter"/>
</dbReference>
<dbReference type="GO" id="GO:0005737">
    <property type="term" value="C:cytoplasm"/>
    <property type="evidence" value="ECO:0007669"/>
    <property type="project" value="TreeGrafter"/>
</dbReference>
<protein>
    <submittedName>
        <fullName evidence="7">Malonyl CoA-acyl carrier protein transacylase</fullName>
    </submittedName>
</protein>
<dbReference type="InterPro" id="IPR020841">
    <property type="entry name" value="PKS_Beta-ketoAc_synthase_dom"/>
</dbReference>
<evidence type="ECO:0000259" key="6">
    <source>
        <dbReference type="PROSITE" id="PS52004"/>
    </source>
</evidence>
<dbReference type="Proteomes" id="UP000031599">
    <property type="component" value="Unassembled WGS sequence"/>
</dbReference>
<reference evidence="7 8" key="1">
    <citation type="submission" date="2014-12" db="EMBL/GenBank/DDBJ databases">
        <title>Genome assembly of Enhygromyxa salina DSM 15201.</title>
        <authorList>
            <person name="Sharma G."/>
            <person name="Subramanian S."/>
        </authorList>
    </citation>
    <scope>NUCLEOTIDE SEQUENCE [LARGE SCALE GENOMIC DNA]</scope>
    <source>
        <strain evidence="7 8">DSM 15201</strain>
    </source>
</reference>
<dbReference type="InterPro" id="IPR013968">
    <property type="entry name" value="PKS_KR"/>
</dbReference>
<dbReference type="CDD" id="cd00833">
    <property type="entry name" value="PKS"/>
    <property type="match status" value="1"/>
</dbReference>
<keyword evidence="3" id="KW-0808">Transferase</keyword>
<dbReference type="PROSITE" id="PS00012">
    <property type="entry name" value="PHOSPHOPANTETHEINE"/>
    <property type="match status" value="1"/>
</dbReference>
<dbReference type="GO" id="GO:0006633">
    <property type="term" value="P:fatty acid biosynthetic process"/>
    <property type="evidence" value="ECO:0007669"/>
    <property type="project" value="InterPro"/>
</dbReference>